<dbReference type="WBParaSite" id="Pan_g4692.t1">
    <property type="protein sequence ID" value="Pan_g4692.t1"/>
    <property type="gene ID" value="Pan_g4692"/>
</dbReference>
<dbReference type="GO" id="GO:0046983">
    <property type="term" value="F:protein dimerization activity"/>
    <property type="evidence" value="ECO:0007669"/>
    <property type="project" value="InterPro"/>
</dbReference>
<dbReference type="SMART" id="SM00353">
    <property type="entry name" value="HLH"/>
    <property type="match status" value="1"/>
</dbReference>
<evidence type="ECO:0000313" key="4">
    <source>
        <dbReference type="WBParaSite" id="Pan_g4692.t1"/>
    </source>
</evidence>
<dbReference type="InterPro" id="IPR050283">
    <property type="entry name" value="E-box_TF_Regulators"/>
</dbReference>
<dbReference type="InterPro" id="IPR011598">
    <property type="entry name" value="bHLH_dom"/>
</dbReference>
<dbReference type="AlphaFoldDB" id="A0A7E4VZ73"/>
<feature type="domain" description="BHLH" evidence="2">
    <location>
        <begin position="127"/>
        <end position="179"/>
    </location>
</feature>
<dbReference type="Gene3D" id="4.10.280.10">
    <property type="entry name" value="Helix-loop-helix DNA-binding domain"/>
    <property type="match status" value="1"/>
</dbReference>
<reference evidence="3" key="1">
    <citation type="journal article" date="2013" name="Genetics">
        <title>The draft genome and transcriptome of Panagrellus redivivus are shaped by the harsh demands of a free-living lifestyle.</title>
        <authorList>
            <person name="Srinivasan J."/>
            <person name="Dillman A.R."/>
            <person name="Macchietto M.G."/>
            <person name="Heikkinen L."/>
            <person name="Lakso M."/>
            <person name="Fracchia K.M."/>
            <person name="Antoshechkin I."/>
            <person name="Mortazavi A."/>
            <person name="Wong G."/>
            <person name="Sternberg P.W."/>
        </authorList>
    </citation>
    <scope>NUCLEOTIDE SEQUENCE [LARGE SCALE GENOMIC DNA]</scope>
    <source>
        <strain evidence="3">MT8872</strain>
    </source>
</reference>
<dbReference type="PANTHER" id="PTHR23349">
    <property type="entry name" value="BASIC HELIX-LOOP-HELIX TRANSCRIPTION FACTOR, TWIST"/>
    <property type="match status" value="1"/>
</dbReference>
<evidence type="ECO:0000256" key="1">
    <source>
        <dbReference type="SAM" id="MobiDB-lite"/>
    </source>
</evidence>
<dbReference type="GO" id="GO:0000977">
    <property type="term" value="F:RNA polymerase II transcription regulatory region sequence-specific DNA binding"/>
    <property type="evidence" value="ECO:0007669"/>
    <property type="project" value="TreeGrafter"/>
</dbReference>
<reference evidence="4" key="2">
    <citation type="submission" date="2020-10" db="UniProtKB">
        <authorList>
            <consortium name="WormBaseParasite"/>
        </authorList>
    </citation>
    <scope>IDENTIFICATION</scope>
</reference>
<accession>A0A7E4VZ73</accession>
<feature type="region of interest" description="Disordered" evidence="1">
    <location>
        <begin position="95"/>
        <end position="149"/>
    </location>
</feature>
<evidence type="ECO:0000259" key="2">
    <source>
        <dbReference type="PROSITE" id="PS50888"/>
    </source>
</evidence>
<dbReference type="Proteomes" id="UP000492821">
    <property type="component" value="Unassembled WGS sequence"/>
</dbReference>
<feature type="compositionally biased region" description="Low complexity" evidence="1">
    <location>
        <begin position="95"/>
        <end position="107"/>
    </location>
</feature>
<dbReference type="SUPFAM" id="SSF47459">
    <property type="entry name" value="HLH, helix-loop-helix DNA-binding domain"/>
    <property type="match status" value="1"/>
</dbReference>
<dbReference type="GO" id="GO:0032502">
    <property type="term" value="P:developmental process"/>
    <property type="evidence" value="ECO:0007669"/>
    <property type="project" value="TreeGrafter"/>
</dbReference>
<protein>
    <submittedName>
        <fullName evidence="4">BHLH domain-containing protein</fullName>
    </submittedName>
</protein>
<dbReference type="InterPro" id="IPR036638">
    <property type="entry name" value="HLH_DNA-bd_sf"/>
</dbReference>
<dbReference type="CDD" id="cd11390">
    <property type="entry name" value="bHLH_TS"/>
    <property type="match status" value="1"/>
</dbReference>
<name>A0A7E4VZ73_PANRE</name>
<dbReference type="GO" id="GO:0000981">
    <property type="term" value="F:DNA-binding transcription factor activity, RNA polymerase II-specific"/>
    <property type="evidence" value="ECO:0007669"/>
    <property type="project" value="TreeGrafter"/>
</dbReference>
<evidence type="ECO:0000313" key="3">
    <source>
        <dbReference type="Proteomes" id="UP000492821"/>
    </source>
</evidence>
<proteinExistence type="predicted"/>
<keyword evidence="3" id="KW-1185">Reference proteome</keyword>
<dbReference type="PANTHER" id="PTHR23349:SF68">
    <property type="entry name" value="FI14601P"/>
    <property type="match status" value="1"/>
</dbReference>
<organism evidence="3 4">
    <name type="scientific">Panagrellus redivivus</name>
    <name type="common">Microworm</name>
    <dbReference type="NCBI Taxonomy" id="6233"/>
    <lineage>
        <taxon>Eukaryota</taxon>
        <taxon>Metazoa</taxon>
        <taxon>Ecdysozoa</taxon>
        <taxon>Nematoda</taxon>
        <taxon>Chromadorea</taxon>
        <taxon>Rhabditida</taxon>
        <taxon>Tylenchina</taxon>
        <taxon>Panagrolaimomorpha</taxon>
        <taxon>Panagrolaimoidea</taxon>
        <taxon>Panagrolaimidae</taxon>
        <taxon>Panagrellus</taxon>
    </lineage>
</organism>
<sequence length="267" mass="30297">MFVTLDQGFHQSGRRAKWQHNYPLLSLSTACLSRNSVLSPIGSNNVAEQHNLYAPGDNKKIAKNFAAAITHSRSMHDNTRLHAFGSCSPYSDNLSLSDSSSQHGTSSTIEEPSGGKIKRRDDSRSPSQRKAANERERRRMHSINNGFECLRQHLPTPPYGKKLSKVDTLKNAMDYIFRLNNLLNGLDPIGIDTKPIKQKPANNVVLKHPKSQELQVNCENDNAYTIGVTWENPSTMYCDYYLDENNQRYAKYSYVWQPPHVNCNTFH</sequence>
<dbReference type="Pfam" id="PF00010">
    <property type="entry name" value="HLH"/>
    <property type="match status" value="1"/>
</dbReference>
<dbReference type="PROSITE" id="PS50888">
    <property type="entry name" value="BHLH"/>
    <property type="match status" value="1"/>
</dbReference>